<feature type="compositionally biased region" description="Polar residues" evidence="1">
    <location>
        <begin position="256"/>
        <end position="272"/>
    </location>
</feature>
<feature type="region of interest" description="Disordered" evidence="1">
    <location>
        <begin position="226"/>
        <end position="272"/>
    </location>
</feature>
<feature type="region of interest" description="Disordered" evidence="1">
    <location>
        <begin position="297"/>
        <end position="376"/>
    </location>
</feature>
<accession>A0A4Z1K891</accession>
<proteinExistence type="predicted"/>
<gene>
    <name evidence="2" type="ORF">BPOR_1056g00020</name>
</gene>
<dbReference type="EMBL" id="PQXO01001050">
    <property type="protein sequence ID" value="TGO81676.1"/>
    <property type="molecule type" value="Genomic_DNA"/>
</dbReference>
<evidence type="ECO:0000256" key="1">
    <source>
        <dbReference type="SAM" id="MobiDB-lite"/>
    </source>
</evidence>
<evidence type="ECO:0000313" key="2">
    <source>
        <dbReference type="EMBL" id="TGO81676.1"/>
    </source>
</evidence>
<feature type="compositionally biased region" description="Polar residues" evidence="1">
    <location>
        <begin position="353"/>
        <end position="366"/>
    </location>
</feature>
<feature type="compositionally biased region" description="Polar residues" evidence="1">
    <location>
        <begin position="297"/>
        <end position="310"/>
    </location>
</feature>
<reference evidence="2 3" key="1">
    <citation type="submission" date="2017-12" db="EMBL/GenBank/DDBJ databases">
        <title>Comparative genomics of Botrytis spp.</title>
        <authorList>
            <person name="Valero-Jimenez C.A."/>
            <person name="Tapia P."/>
            <person name="Veloso J."/>
            <person name="Silva-Moreno E."/>
            <person name="Staats M."/>
            <person name="Valdes J.H."/>
            <person name="Van Kan J.A.L."/>
        </authorList>
    </citation>
    <scope>NUCLEOTIDE SEQUENCE [LARGE SCALE GENOMIC DNA]</scope>
    <source>
        <strain evidence="2 3">MUCL3349</strain>
    </source>
</reference>
<comment type="caution">
    <text evidence="2">The sequence shown here is derived from an EMBL/GenBank/DDBJ whole genome shotgun (WGS) entry which is preliminary data.</text>
</comment>
<name>A0A4Z1K891_9HELO</name>
<dbReference type="AlphaFoldDB" id="A0A4Z1K891"/>
<organism evidence="2 3">
    <name type="scientific">Botrytis porri</name>
    <dbReference type="NCBI Taxonomy" id="87229"/>
    <lineage>
        <taxon>Eukaryota</taxon>
        <taxon>Fungi</taxon>
        <taxon>Dikarya</taxon>
        <taxon>Ascomycota</taxon>
        <taxon>Pezizomycotina</taxon>
        <taxon>Leotiomycetes</taxon>
        <taxon>Helotiales</taxon>
        <taxon>Sclerotiniaceae</taxon>
        <taxon>Botrytis</taxon>
    </lineage>
</organism>
<evidence type="ECO:0000313" key="3">
    <source>
        <dbReference type="Proteomes" id="UP000297280"/>
    </source>
</evidence>
<dbReference type="Proteomes" id="UP000297280">
    <property type="component" value="Unassembled WGS sequence"/>
</dbReference>
<sequence>MRTSCSSRHSGHTSSSTRGRGNGSSCTHRHNLPPPASSSALVPVLDIAPPKYRAWDSEIQDVAVFFVHGLCRQDILTCDKEYGRMVFGGWQALTYLMNELIAINNHQYKPLTVKLLSSRIQSSYEQGALEQFNMSSDLPRIPSRNWIGKEFLDIVLSYPTPVPTSLIMAARISASTTPDMCWLWGGLELRGIKEAALAIRQHNDYKNGITSSPPLPAERFLKRPSFVPEHQSSSSSETYDGVRAQEPGHRPAVQQEVGQSSSDYQDNPSVSQALAHQPCGTQQAGAFPVGYSQDYASEQQPAYPGQPTQYQGNQGSSSNNQSWAIQSSTGQISATQSYVSQPSGRYTGVHSRGYQNGQSGHGSQDDQCYYDQGSGR</sequence>
<feature type="compositionally biased region" description="Low complexity" evidence="1">
    <location>
        <begin position="1"/>
        <end position="26"/>
    </location>
</feature>
<protein>
    <submittedName>
        <fullName evidence="2">Uncharacterized protein</fullName>
    </submittedName>
</protein>
<feature type="region of interest" description="Disordered" evidence="1">
    <location>
        <begin position="1"/>
        <end position="34"/>
    </location>
</feature>
<feature type="compositionally biased region" description="Low complexity" evidence="1">
    <location>
        <begin position="311"/>
        <end position="322"/>
    </location>
</feature>
<keyword evidence="3" id="KW-1185">Reference proteome</keyword>
<feature type="compositionally biased region" description="Polar residues" evidence="1">
    <location>
        <begin position="323"/>
        <end position="344"/>
    </location>
</feature>